<reference evidence="2 3" key="1">
    <citation type="submission" date="2018-09" db="EMBL/GenBank/DDBJ databases">
        <title>Metagenome Assembled Genomes from an Advanced Water Purification Facility.</title>
        <authorList>
            <person name="Stamps B.W."/>
            <person name="Spear J.R."/>
        </authorList>
    </citation>
    <scope>NUCLEOTIDE SEQUENCE [LARGE SCALE GENOMIC DNA]</scope>
    <source>
        <strain evidence="2">Bin_27_1</strain>
    </source>
</reference>
<dbReference type="InterPro" id="IPR006311">
    <property type="entry name" value="TAT_signal"/>
</dbReference>
<evidence type="ECO:0000313" key="3">
    <source>
        <dbReference type="Proteomes" id="UP000321192"/>
    </source>
</evidence>
<protein>
    <recommendedName>
        <fullName evidence="1">Dienelactone hydrolase domain-containing protein</fullName>
    </recommendedName>
</protein>
<dbReference type="RefSeq" id="WP_276659395.1">
    <property type="nucleotide sequence ID" value="NZ_SSFD01000217.1"/>
</dbReference>
<evidence type="ECO:0000313" key="2">
    <source>
        <dbReference type="EMBL" id="TXH83249.1"/>
    </source>
</evidence>
<dbReference type="PANTHER" id="PTHR46623:SF6">
    <property type="entry name" value="ALPHA_BETA-HYDROLASES SUPERFAMILY PROTEIN"/>
    <property type="match status" value="1"/>
</dbReference>
<proteinExistence type="predicted"/>
<dbReference type="InterPro" id="IPR002925">
    <property type="entry name" value="Dienelactn_hydro"/>
</dbReference>
<dbReference type="EMBL" id="SSFD01000217">
    <property type="protein sequence ID" value="TXH83249.1"/>
    <property type="molecule type" value="Genomic_DNA"/>
</dbReference>
<dbReference type="AlphaFoldDB" id="A0A5C7SII2"/>
<organism evidence="2 3">
    <name type="scientific">Thauera aminoaromatica</name>
    <dbReference type="NCBI Taxonomy" id="164330"/>
    <lineage>
        <taxon>Bacteria</taxon>
        <taxon>Pseudomonadati</taxon>
        <taxon>Pseudomonadota</taxon>
        <taxon>Betaproteobacteria</taxon>
        <taxon>Rhodocyclales</taxon>
        <taxon>Zoogloeaceae</taxon>
        <taxon>Thauera</taxon>
    </lineage>
</organism>
<dbReference type="PANTHER" id="PTHR46623">
    <property type="entry name" value="CARBOXYMETHYLENEBUTENOLIDASE-RELATED"/>
    <property type="match status" value="1"/>
</dbReference>
<gene>
    <name evidence="2" type="ORF">E6Q80_13820</name>
</gene>
<dbReference type="Gene3D" id="3.40.50.1820">
    <property type="entry name" value="alpha/beta hydrolase"/>
    <property type="match status" value="1"/>
</dbReference>
<evidence type="ECO:0000259" key="1">
    <source>
        <dbReference type="Pfam" id="PF01738"/>
    </source>
</evidence>
<dbReference type="Proteomes" id="UP000321192">
    <property type="component" value="Unassembled WGS sequence"/>
</dbReference>
<dbReference type="SUPFAM" id="SSF53474">
    <property type="entry name" value="alpha/beta-Hydrolases"/>
    <property type="match status" value="1"/>
</dbReference>
<dbReference type="Pfam" id="PF01738">
    <property type="entry name" value="DLH"/>
    <property type="match status" value="1"/>
</dbReference>
<dbReference type="PROSITE" id="PS51318">
    <property type="entry name" value="TAT"/>
    <property type="match status" value="1"/>
</dbReference>
<dbReference type="GO" id="GO:0016787">
    <property type="term" value="F:hydrolase activity"/>
    <property type="evidence" value="ECO:0007669"/>
    <property type="project" value="InterPro"/>
</dbReference>
<comment type="caution">
    <text evidence="2">The sequence shown here is derived from an EMBL/GenBank/DDBJ whole genome shotgun (WGS) entry which is preliminary data.</text>
</comment>
<accession>A0A5C7SII2</accession>
<sequence>MQERNPEFDSLVPGLPFSRRGFVGASLAAAFALAVQPAIGQSVVQTPADGLVVGDISVRGADGAEVPAYQARPAGAGPFPTVLVVSEIFGVHEYIRDVCRRLARAGYLAIAPDLFRRQGDPGKIASVAEILNTVISKVPDAQVMGDLDACAAWAAANGGDAARLAITGFCWGGRITWLYAAHNPQLKAGVAWYGRLAGTASALTPSHPLDLVDRISAPVLGLYGAKDQGIPVSDVEDMRADLAKAGKQAEFVIYPEAGHAFHADYRPSYRAAEAADGWSRLLAWFEQLGMGGR</sequence>
<feature type="domain" description="Dienelactone hydrolase" evidence="1">
    <location>
        <begin position="67"/>
        <end position="287"/>
    </location>
</feature>
<dbReference type="InterPro" id="IPR051049">
    <property type="entry name" value="Dienelactone_hydrolase-like"/>
</dbReference>
<name>A0A5C7SII2_THASP</name>
<dbReference type="InterPro" id="IPR029058">
    <property type="entry name" value="AB_hydrolase_fold"/>
</dbReference>